<evidence type="ECO:0008006" key="3">
    <source>
        <dbReference type="Google" id="ProtNLM"/>
    </source>
</evidence>
<accession>A0A1R3X1N3</accession>
<reference evidence="2" key="1">
    <citation type="submission" date="2017-01" db="EMBL/GenBank/DDBJ databases">
        <authorList>
            <person name="Varghese N."/>
            <person name="Submissions S."/>
        </authorList>
    </citation>
    <scope>NUCLEOTIDE SEQUENCE [LARGE SCALE GENOMIC DNA]</scope>
    <source>
        <strain evidence="2">DSM 29591</strain>
    </source>
</reference>
<evidence type="ECO:0000313" key="1">
    <source>
        <dbReference type="EMBL" id="SIT83776.1"/>
    </source>
</evidence>
<name>A0A1R3X1N3_9RHOB</name>
<gene>
    <name evidence="1" type="ORF">SAMN05421665_1728</name>
</gene>
<protein>
    <recommendedName>
        <fullName evidence="3">Sensory transduction regulator</fullName>
    </recommendedName>
</protein>
<dbReference type="AlphaFoldDB" id="A0A1R3X1N3"/>
<proteinExistence type="predicted"/>
<dbReference type="OrthoDB" id="571431at2"/>
<dbReference type="RefSeq" id="WP_076659192.1">
    <property type="nucleotide sequence ID" value="NZ_FTPR01000001.1"/>
</dbReference>
<sequence length="172" mass="18728">MIRILIAIAFFLPAAAQSQEAEPHMTLPRMAEIVLALDPEAELVGAGFSLTIDDIPVLIVTDVAANRMRAMVPIRSAETMTSEEMRRVMQANFDSALDARYAVAGGQLWGVFLHPFKELERNQFISGVAQTVNVAKTYGSLYSSGAGQFGAGDSGDLQRELIERLLEKGQDI</sequence>
<dbReference type="SUPFAM" id="SSF69635">
    <property type="entry name" value="Type III secretory system chaperone-like"/>
    <property type="match status" value="1"/>
</dbReference>
<evidence type="ECO:0000313" key="2">
    <source>
        <dbReference type="Proteomes" id="UP000186997"/>
    </source>
</evidence>
<dbReference type="EMBL" id="FTPR01000001">
    <property type="protein sequence ID" value="SIT83776.1"/>
    <property type="molecule type" value="Genomic_DNA"/>
</dbReference>
<keyword evidence="2" id="KW-1185">Reference proteome</keyword>
<organism evidence="1 2">
    <name type="scientific">Yoonia rosea</name>
    <dbReference type="NCBI Taxonomy" id="287098"/>
    <lineage>
        <taxon>Bacteria</taxon>
        <taxon>Pseudomonadati</taxon>
        <taxon>Pseudomonadota</taxon>
        <taxon>Alphaproteobacteria</taxon>
        <taxon>Rhodobacterales</taxon>
        <taxon>Paracoccaceae</taxon>
        <taxon>Yoonia</taxon>
    </lineage>
</organism>
<dbReference type="STRING" id="287098.SAMN05421665_1728"/>
<dbReference type="Proteomes" id="UP000186997">
    <property type="component" value="Unassembled WGS sequence"/>
</dbReference>